<dbReference type="SUPFAM" id="SSF53850">
    <property type="entry name" value="Periplasmic binding protein-like II"/>
    <property type="match status" value="1"/>
</dbReference>
<evidence type="ECO:0000256" key="1">
    <source>
        <dbReference type="ARBA" id="ARBA00009437"/>
    </source>
</evidence>
<dbReference type="SUPFAM" id="SSF46785">
    <property type="entry name" value="Winged helix' DNA-binding domain"/>
    <property type="match status" value="1"/>
</dbReference>
<evidence type="ECO:0000256" key="5">
    <source>
        <dbReference type="ARBA" id="ARBA00023163"/>
    </source>
</evidence>
<dbReference type="InterPro" id="IPR005119">
    <property type="entry name" value="LysR_subst-bd"/>
</dbReference>
<dbReference type="FunFam" id="1.10.10.10:FF:000001">
    <property type="entry name" value="LysR family transcriptional regulator"/>
    <property type="match status" value="1"/>
</dbReference>
<dbReference type="Pfam" id="PF03466">
    <property type="entry name" value="LysR_substrate"/>
    <property type="match status" value="1"/>
</dbReference>
<dbReference type="AlphaFoldDB" id="A0A3M2KVI0"/>
<evidence type="ECO:0000256" key="3">
    <source>
        <dbReference type="ARBA" id="ARBA00023125"/>
    </source>
</evidence>
<dbReference type="Gene3D" id="1.10.10.10">
    <property type="entry name" value="Winged helix-like DNA-binding domain superfamily/Winged helix DNA-binding domain"/>
    <property type="match status" value="1"/>
</dbReference>
<dbReference type="InterPro" id="IPR036390">
    <property type="entry name" value="WH_DNA-bd_sf"/>
</dbReference>
<evidence type="ECO:0000313" key="8">
    <source>
        <dbReference type="Proteomes" id="UP000279275"/>
    </source>
</evidence>
<evidence type="ECO:0000313" key="7">
    <source>
        <dbReference type="EMBL" id="RMI29632.1"/>
    </source>
</evidence>
<evidence type="ECO:0000256" key="2">
    <source>
        <dbReference type="ARBA" id="ARBA00023015"/>
    </source>
</evidence>
<keyword evidence="4" id="KW-0010">Activator</keyword>
<dbReference type="InterPro" id="IPR000847">
    <property type="entry name" value="LysR_HTH_N"/>
</dbReference>
<dbReference type="GO" id="GO:0032993">
    <property type="term" value="C:protein-DNA complex"/>
    <property type="evidence" value="ECO:0007669"/>
    <property type="project" value="TreeGrafter"/>
</dbReference>
<evidence type="ECO:0000256" key="4">
    <source>
        <dbReference type="ARBA" id="ARBA00023159"/>
    </source>
</evidence>
<dbReference type="PROSITE" id="PS50931">
    <property type="entry name" value="HTH_LYSR"/>
    <property type="match status" value="1"/>
</dbReference>
<dbReference type="RefSeq" id="WP_122190533.1">
    <property type="nucleotide sequence ID" value="NZ_RFFH01000013.1"/>
</dbReference>
<dbReference type="OrthoDB" id="79118at2"/>
<proteinExistence type="inferred from homology"/>
<feature type="domain" description="HTH lysR-type" evidence="6">
    <location>
        <begin position="1"/>
        <end position="58"/>
    </location>
</feature>
<dbReference type="PANTHER" id="PTHR30346:SF0">
    <property type="entry name" value="HCA OPERON TRANSCRIPTIONAL ACTIVATOR HCAR"/>
    <property type="match status" value="1"/>
</dbReference>
<comment type="caution">
    <text evidence="7">The sequence shown here is derived from an EMBL/GenBank/DDBJ whole genome shotgun (WGS) entry which is preliminary data.</text>
</comment>
<dbReference type="InterPro" id="IPR036388">
    <property type="entry name" value="WH-like_DNA-bd_sf"/>
</dbReference>
<organism evidence="7 8">
    <name type="scientific">Nocardia stercoris</name>
    <dbReference type="NCBI Taxonomy" id="2483361"/>
    <lineage>
        <taxon>Bacteria</taxon>
        <taxon>Bacillati</taxon>
        <taxon>Actinomycetota</taxon>
        <taxon>Actinomycetes</taxon>
        <taxon>Mycobacteriales</taxon>
        <taxon>Nocardiaceae</taxon>
        <taxon>Nocardia</taxon>
    </lineage>
</organism>
<keyword evidence="2" id="KW-0805">Transcription regulation</keyword>
<dbReference type="EMBL" id="RFFH01000013">
    <property type="protein sequence ID" value="RMI29632.1"/>
    <property type="molecule type" value="Genomic_DNA"/>
</dbReference>
<dbReference type="PANTHER" id="PTHR30346">
    <property type="entry name" value="TRANSCRIPTIONAL DUAL REGULATOR HCAR-RELATED"/>
    <property type="match status" value="1"/>
</dbReference>
<gene>
    <name evidence="7" type="ORF">EBN03_24790</name>
</gene>
<protein>
    <submittedName>
        <fullName evidence="7">LysR family transcriptional regulator</fullName>
    </submittedName>
</protein>
<dbReference type="Pfam" id="PF00126">
    <property type="entry name" value="HTH_1"/>
    <property type="match status" value="1"/>
</dbReference>
<keyword evidence="3" id="KW-0238">DNA-binding</keyword>
<keyword evidence="5" id="KW-0804">Transcription</keyword>
<name>A0A3M2KVI0_9NOCA</name>
<dbReference type="Proteomes" id="UP000279275">
    <property type="component" value="Unassembled WGS sequence"/>
</dbReference>
<comment type="similarity">
    <text evidence="1">Belongs to the LysR transcriptional regulatory family.</text>
</comment>
<accession>A0A3M2KVI0</accession>
<dbReference type="GO" id="GO:0003677">
    <property type="term" value="F:DNA binding"/>
    <property type="evidence" value="ECO:0007669"/>
    <property type="project" value="UniProtKB-KW"/>
</dbReference>
<dbReference type="GO" id="GO:0003700">
    <property type="term" value="F:DNA-binding transcription factor activity"/>
    <property type="evidence" value="ECO:0007669"/>
    <property type="project" value="InterPro"/>
</dbReference>
<dbReference type="Gene3D" id="3.40.190.10">
    <property type="entry name" value="Periplasmic binding protein-like II"/>
    <property type="match status" value="2"/>
</dbReference>
<keyword evidence="8" id="KW-1185">Reference proteome</keyword>
<reference evidence="7 8" key="1">
    <citation type="submission" date="2018-10" db="EMBL/GenBank/DDBJ databases">
        <title>Isolation from cow dung.</title>
        <authorList>
            <person name="Ling L."/>
        </authorList>
    </citation>
    <scope>NUCLEOTIDE SEQUENCE [LARGE SCALE GENOMIC DNA]</scope>
    <source>
        <strain evidence="7 8">NEAU-LL90</strain>
    </source>
</reference>
<sequence>MELRDIEIFLTLAEELHFGRTAEKLRISPARVSQAIKKQERRIQATLFDRTSRSVSLTPIGRQLYDDLRQAQDLIDNGLNRARAASRGVQGTLRLGVMSVLGLYLRPVVEAFTDRYPDCSVEMVDFPHSTPFTALRTDQVDLQLIWLPVREPDLTAGPVVMTEGRVLSVAATSELAGRGSLTMEDLGGAVFPDLGPEVPDYWAEAMLPAHTPSGVPITRGPKAASFFEVLPLVTSGAAVCPMNAHVAWTYAARDIVYLPIVDAPLTEWALVWRTAAETPAVRAFVDIADDLGVRPITPEM</sequence>
<evidence type="ECO:0000259" key="6">
    <source>
        <dbReference type="PROSITE" id="PS50931"/>
    </source>
</evidence>